<organism evidence="2 3">
    <name type="scientific">Candidatus Paenalcaligenes intestinipullorum</name>
    <dbReference type="NCBI Taxonomy" id="2838718"/>
    <lineage>
        <taxon>Bacteria</taxon>
        <taxon>Pseudomonadati</taxon>
        <taxon>Pseudomonadota</taxon>
        <taxon>Betaproteobacteria</taxon>
        <taxon>Burkholderiales</taxon>
        <taxon>Alcaligenaceae</taxon>
        <taxon>Paenalcaligenes</taxon>
    </lineage>
</organism>
<keyword evidence="1" id="KW-0472">Membrane</keyword>
<proteinExistence type="predicted"/>
<dbReference type="Proteomes" id="UP000823889">
    <property type="component" value="Unassembled WGS sequence"/>
</dbReference>
<sequence>MFNFIRTHQRIVQVVLLVLILPSFVLIGVSGYNSFVANDEALVEIDGNNLTSDDFDYALREQIATLQRQYGADFDPAV</sequence>
<dbReference type="EMBL" id="DWUQ01000013">
    <property type="protein sequence ID" value="HJD43530.1"/>
    <property type="molecule type" value="Genomic_DNA"/>
</dbReference>
<reference evidence="2" key="1">
    <citation type="journal article" date="2021" name="PeerJ">
        <title>Extensive microbial diversity within the chicken gut microbiome revealed by metagenomics and culture.</title>
        <authorList>
            <person name="Gilroy R."/>
            <person name="Ravi A."/>
            <person name="Getino M."/>
            <person name="Pursley I."/>
            <person name="Horton D.L."/>
            <person name="Alikhan N.F."/>
            <person name="Baker D."/>
            <person name="Gharbi K."/>
            <person name="Hall N."/>
            <person name="Watson M."/>
            <person name="Adriaenssens E.M."/>
            <person name="Foster-Nyarko E."/>
            <person name="Jarju S."/>
            <person name="Secka A."/>
            <person name="Antonio M."/>
            <person name="Oren A."/>
            <person name="Chaudhuri R.R."/>
            <person name="La Ragione R."/>
            <person name="Hildebrand F."/>
            <person name="Pallen M.J."/>
        </authorList>
    </citation>
    <scope>NUCLEOTIDE SEQUENCE</scope>
    <source>
        <strain evidence="2">9264</strain>
    </source>
</reference>
<comment type="caution">
    <text evidence="2">The sequence shown here is derived from an EMBL/GenBank/DDBJ whole genome shotgun (WGS) entry which is preliminary data.</text>
</comment>
<protein>
    <submittedName>
        <fullName evidence="2">SurA N-terminal domain-containing protein</fullName>
    </submittedName>
</protein>
<accession>A0A9D2U7G0</accession>
<dbReference type="Pfam" id="PF13624">
    <property type="entry name" value="SurA_N_3"/>
    <property type="match status" value="1"/>
</dbReference>
<reference evidence="2" key="2">
    <citation type="submission" date="2021-04" db="EMBL/GenBank/DDBJ databases">
        <authorList>
            <person name="Gilroy R."/>
        </authorList>
    </citation>
    <scope>NUCLEOTIDE SEQUENCE</scope>
    <source>
        <strain evidence="2">9264</strain>
    </source>
</reference>
<evidence type="ECO:0000313" key="2">
    <source>
        <dbReference type="EMBL" id="HJD43530.1"/>
    </source>
</evidence>
<keyword evidence="1" id="KW-0812">Transmembrane</keyword>
<keyword evidence="1" id="KW-1133">Transmembrane helix</keyword>
<gene>
    <name evidence="2" type="ORF">H9906_00690</name>
</gene>
<dbReference type="AlphaFoldDB" id="A0A9D2U7G0"/>
<evidence type="ECO:0000313" key="3">
    <source>
        <dbReference type="Proteomes" id="UP000823889"/>
    </source>
</evidence>
<feature type="non-terminal residue" evidence="2">
    <location>
        <position position="78"/>
    </location>
</feature>
<name>A0A9D2U7G0_9BURK</name>
<feature type="transmembrane region" description="Helical" evidence="1">
    <location>
        <begin position="12"/>
        <end position="32"/>
    </location>
</feature>
<evidence type="ECO:0000256" key="1">
    <source>
        <dbReference type="SAM" id="Phobius"/>
    </source>
</evidence>